<dbReference type="PATRIC" id="fig|997347.4.peg.238"/>
<accession>F9EK02</accession>
<dbReference type="HOGENOM" id="CLU_3251973_0_0_0"/>
<evidence type="ECO:0000313" key="1">
    <source>
        <dbReference type="EMBL" id="EGQ80714.1"/>
    </source>
</evidence>
<gene>
    <name evidence="1" type="ORF">HMPREF9094_0256</name>
</gene>
<keyword evidence="2" id="KW-1185">Reference proteome</keyword>
<sequence length="42" mass="4971">MENMYILKSNNSIIFNDGNINEVVFNFKEYKDILNNLSTEKI</sequence>
<protein>
    <submittedName>
        <fullName evidence="1">Uncharacterized protein</fullName>
    </submittedName>
</protein>
<evidence type="ECO:0000313" key="2">
    <source>
        <dbReference type="Proteomes" id="UP000005392"/>
    </source>
</evidence>
<dbReference type="AlphaFoldDB" id="F9EK02"/>
<name>F9EK02_9FUSO</name>
<comment type="caution">
    <text evidence="1">The sequence shown here is derived from an EMBL/GenBank/DDBJ whole genome shotgun (WGS) entry which is preliminary data.</text>
</comment>
<reference evidence="1 2" key="1">
    <citation type="submission" date="2011-05" db="EMBL/GenBank/DDBJ databases">
        <authorList>
            <person name="Muzny D."/>
            <person name="Qin X."/>
            <person name="Deng J."/>
            <person name="Jiang H."/>
            <person name="Liu Y."/>
            <person name="Qu J."/>
            <person name="Song X.-Z."/>
            <person name="Zhang L."/>
            <person name="Thornton R."/>
            <person name="Coyle M."/>
            <person name="Francisco L."/>
            <person name="Jackson L."/>
            <person name="Javaid M."/>
            <person name="Korchina V."/>
            <person name="Kovar C."/>
            <person name="Mata R."/>
            <person name="Mathew T."/>
            <person name="Ngo R."/>
            <person name="Nguyen L."/>
            <person name="Nguyen N."/>
            <person name="Okwuonu G."/>
            <person name="Ongeri F."/>
            <person name="Pham C."/>
            <person name="Simmons D."/>
            <person name="Wilczek-Boney K."/>
            <person name="Hale W."/>
            <person name="Jakkamsetti A."/>
            <person name="Pham P."/>
            <person name="Ruth R."/>
            <person name="San Lucas F."/>
            <person name="Warren J."/>
            <person name="Zhang J."/>
            <person name="Zhao Z."/>
            <person name="Zhou C."/>
            <person name="Zhu D."/>
            <person name="Lee S."/>
            <person name="Bess C."/>
            <person name="Blankenburg K."/>
            <person name="Forbes L."/>
            <person name="Fu Q."/>
            <person name="Gubbala S."/>
            <person name="Hirani K."/>
            <person name="Jayaseelan J.C."/>
            <person name="Lara F."/>
            <person name="Munidasa M."/>
            <person name="Palculict T."/>
            <person name="Patil S."/>
            <person name="Pu L.-L."/>
            <person name="Saada N."/>
            <person name="Tang L."/>
            <person name="Weissenberger G."/>
            <person name="Zhu Y."/>
            <person name="Hemphill L."/>
            <person name="Shang Y."/>
            <person name="Youmans B."/>
            <person name="Ayvaz T."/>
            <person name="Ross M."/>
            <person name="Santibanez J."/>
            <person name="Aqrawi P."/>
            <person name="Gross S."/>
            <person name="Joshi V."/>
            <person name="Fowler G."/>
            <person name="Nazareth L."/>
            <person name="Reid J."/>
            <person name="Worley K."/>
            <person name="Petrosino J."/>
            <person name="Highlander S."/>
            <person name="Gibbs R."/>
        </authorList>
    </citation>
    <scope>NUCLEOTIDE SEQUENCE [LARGE SCALE GENOMIC DNA]</scope>
    <source>
        <strain evidence="1 2">ATCC 51191</strain>
    </source>
</reference>
<organism evidence="1 2">
    <name type="scientific">Fusobacterium animalis ATCC 51191</name>
    <dbReference type="NCBI Taxonomy" id="997347"/>
    <lineage>
        <taxon>Bacteria</taxon>
        <taxon>Fusobacteriati</taxon>
        <taxon>Fusobacteriota</taxon>
        <taxon>Fusobacteriia</taxon>
        <taxon>Fusobacteriales</taxon>
        <taxon>Fusobacteriaceae</taxon>
        <taxon>Fusobacterium</taxon>
    </lineage>
</organism>
<proteinExistence type="predicted"/>
<dbReference type="Proteomes" id="UP000005392">
    <property type="component" value="Unassembled WGS sequence"/>
</dbReference>
<dbReference type="EMBL" id="AFQD01000044">
    <property type="protein sequence ID" value="EGQ80714.1"/>
    <property type="molecule type" value="Genomic_DNA"/>
</dbReference>